<accession>A0A392TJB1</accession>
<sequence length="36" mass="4172">MVVWRYMSIRALRACHHPDGLIHVTLRIGEVESLIV</sequence>
<proteinExistence type="predicted"/>
<evidence type="ECO:0000313" key="2">
    <source>
        <dbReference type="Proteomes" id="UP000265520"/>
    </source>
</evidence>
<evidence type="ECO:0000313" key="1">
    <source>
        <dbReference type="EMBL" id="MCI60206.1"/>
    </source>
</evidence>
<protein>
    <submittedName>
        <fullName evidence="1">Uncharacterized protein</fullName>
    </submittedName>
</protein>
<organism evidence="1 2">
    <name type="scientific">Trifolium medium</name>
    <dbReference type="NCBI Taxonomy" id="97028"/>
    <lineage>
        <taxon>Eukaryota</taxon>
        <taxon>Viridiplantae</taxon>
        <taxon>Streptophyta</taxon>
        <taxon>Embryophyta</taxon>
        <taxon>Tracheophyta</taxon>
        <taxon>Spermatophyta</taxon>
        <taxon>Magnoliopsida</taxon>
        <taxon>eudicotyledons</taxon>
        <taxon>Gunneridae</taxon>
        <taxon>Pentapetalae</taxon>
        <taxon>rosids</taxon>
        <taxon>fabids</taxon>
        <taxon>Fabales</taxon>
        <taxon>Fabaceae</taxon>
        <taxon>Papilionoideae</taxon>
        <taxon>50 kb inversion clade</taxon>
        <taxon>NPAAA clade</taxon>
        <taxon>Hologalegina</taxon>
        <taxon>IRL clade</taxon>
        <taxon>Trifolieae</taxon>
        <taxon>Trifolium</taxon>
    </lineage>
</organism>
<feature type="non-terminal residue" evidence="1">
    <location>
        <position position="36"/>
    </location>
</feature>
<dbReference type="Proteomes" id="UP000265520">
    <property type="component" value="Unassembled WGS sequence"/>
</dbReference>
<comment type="caution">
    <text evidence="1">The sequence shown here is derived from an EMBL/GenBank/DDBJ whole genome shotgun (WGS) entry which is preliminary data.</text>
</comment>
<reference evidence="1 2" key="1">
    <citation type="journal article" date="2018" name="Front. Plant Sci.">
        <title>Red Clover (Trifolium pratense) and Zigzag Clover (T. medium) - A Picture of Genomic Similarities and Differences.</title>
        <authorList>
            <person name="Dluhosova J."/>
            <person name="Istvanek J."/>
            <person name="Nedelnik J."/>
            <person name="Repkova J."/>
        </authorList>
    </citation>
    <scope>NUCLEOTIDE SEQUENCE [LARGE SCALE GENOMIC DNA]</scope>
    <source>
        <strain evidence="2">cv. 10/8</strain>
        <tissue evidence="1">Leaf</tissue>
    </source>
</reference>
<name>A0A392TJB1_9FABA</name>
<dbReference type="AlphaFoldDB" id="A0A392TJB1"/>
<keyword evidence="2" id="KW-1185">Reference proteome</keyword>
<dbReference type="EMBL" id="LXQA010577344">
    <property type="protein sequence ID" value="MCI60206.1"/>
    <property type="molecule type" value="Genomic_DNA"/>
</dbReference>